<feature type="region of interest" description="Disordered" evidence="1">
    <location>
        <begin position="1"/>
        <end position="91"/>
    </location>
</feature>
<sequence>MTQVPSQGVAPAEKRSQPPSPARRRKAEGKEPTLPEQVGLESMRKMGTPATGSQPDIAEVLGRTEGDLPPEARRSPGTPQKRRPRTGEPRP</sequence>
<evidence type="ECO:0000313" key="3">
    <source>
        <dbReference type="EMBL" id="KAJ6806956.1"/>
    </source>
</evidence>
<evidence type="ECO:0000313" key="4">
    <source>
        <dbReference type="Proteomes" id="UP001140949"/>
    </source>
</evidence>
<dbReference type="EMBL" id="JANAVB010043843">
    <property type="protein sequence ID" value="KAJ6792263.1"/>
    <property type="molecule type" value="Genomic_DNA"/>
</dbReference>
<proteinExistence type="predicted"/>
<evidence type="ECO:0000256" key="1">
    <source>
        <dbReference type="SAM" id="MobiDB-lite"/>
    </source>
</evidence>
<evidence type="ECO:0000313" key="2">
    <source>
        <dbReference type="EMBL" id="KAJ6792263.1"/>
    </source>
</evidence>
<reference evidence="3" key="2">
    <citation type="submission" date="2023-04" db="EMBL/GenBank/DDBJ databases">
        <authorList>
            <person name="Bruccoleri R.E."/>
            <person name="Oakeley E.J."/>
            <person name="Faust A.-M."/>
            <person name="Dessus-Babus S."/>
            <person name="Altorfer M."/>
            <person name="Burckhardt D."/>
            <person name="Oertli M."/>
            <person name="Naumann U."/>
            <person name="Petersen F."/>
            <person name="Wong J."/>
        </authorList>
    </citation>
    <scope>NUCLEOTIDE SEQUENCE</scope>
    <source>
        <strain evidence="3">GSM-AAB239-AS_SAM_17_03QT</strain>
        <tissue evidence="3">Leaf</tissue>
    </source>
</reference>
<name>A0AAX6ESA5_IRIPA</name>
<dbReference type="Proteomes" id="UP001140949">
    <property type="component" value="Unassembled WGS sequence"/>
</dbReference>
<protein>
    <submittedName>
        <fullName evidence="3">Serine/arginine-rich splicing factor SR45 isoform X1</fullName>
    </submittedName>
</protein>
<accession>A0AAX6ESA5</accession>
<gene>
    <name evidence="3" type="ORF">M6B38_106425</name>
    <name evidence="2" type="ORF">M6B38_240390</name>
</gene>
<keyword evidence="4" id="KW-1185">Reference proteome</keyword>
<reference evidence="3" key="1">
    <citation type="journal article" date="2023" name="GigaByte">
        <title>Genome assembly of the bearded iris, Iris pallida Lam.</title>
        <authorList>
            <person name="Bruccoleri R.E."/>
            <person name="Oakeley E.J."/>
            <person name="Faust A.M.E."/>
            <person name="Altorfer M."/>
            <person name="Dessus-Babus S."/>
            <person name="Burckhardt D."/>
            <person name="Oertli M."/>
            <person name="Naumann U."/>
            <person name="Petersen F."/>
            <person name="Wong J."/>
        </authorList>
    </citation>
    <scope>NUCLEOTIDE SEQUENCE</scope>
    <source>
        <strain evidence="3">GSM-AAB239-AS_SAM_17_03QT</strain>
    </source>
</reference>
<feature type="compositionally biased region" description="Basic and acidic residues" evidence="1">
    <location>
        <begin position="62"/>
        <end position="74"/>
    </location>
</feature>
<comment type="caution">
    <text evidence="3">The sequence shown here is derived from an EMBL/GenBank/DDBJ whole genome shotgun (WGS) entry which is preliminary data.</text>
</comment>
<dbReference type="EMBL" id="JANAVB010034417">
    <property type="protein sequence ID" value="KAJ6806956.1"/>
    <property type="molecule type" value="Genomic_DNA"/>
</dbReference>
<organism evidence="3 4">
    <name type="scientific">Iris pallida</name>
    <name type="common">Sweet iris</name>
    <dbReference type="NCBI Taxonomy" id="29817"/>
    <lineage>
        <taxon>Eukaryota</taxon>
        <taxon>Viridiplantae</taxon>
        <taxon>Streptophyta</taxon>
        <taxon>Embryophyta</taxon>
        <taxon>Tracheophyta</taxon>
        <taxon>Spermatophyta</taxon>
        <taxon>Magnoliopsida</taxon>
        <taxon>Liliopsida</taxon>
        <taxon>Asparagales</taxon>
        <taxon>Iridaceae</taxon>
        <taxon>Iridoideae</taxon>
        <taxon>Irideae</taxon>
        <taxon>Iris</taxon>
    </lineage>
</organism>
<dbReference type="AlphaFoldDB" id="A0AAX6ESA5"/>